<dbReference type="Pfam" id="PF06042">
    <property type="entry name" value="NTP_transf_6"/>
    <property type="match status" value="1"/>
</dbReference>
<gene>
    <name evidence="1" type="ORF">A3B19_01110</name>
</gene>
<dbReference type="InterPro" id="IPR009267">
    <property type="entry name" value="NTP_transf_6"/>
</dbReference>
<organism evidence="1 2">
    <name type="scientific">Candidatus Giovannonibacteria bacterium RIFCSPLOWO2_01_FULL_46_32</name>
    <dbReference type="NCBI Taxonomy" id="1798353"/>
    <lineage>
        <taxon>Bacteria</taxon>
        <taxon>Candidatus Giovannoniibacteriota</taxon>
    </lineage>
</organism>
<sequence>MTEQDILNLISKDKWMMKILYIAKKLDLPDWIVGAGFVRNKVWDHLHGYNKPKVDTADIDLVYYDPNGNDQKADEELSERLKKETGIEWEVVNEAYAHKWNNLPPYKSTEDALSQWPETVTAIGVRLKNGKLKLVAPYGISDLVNLIIRPSPKFADISKVKERVKYKKWLEKWPKLKIAPWASE</sequence>
<comment type="caution">
    <text evidence="1">The sequence shown here is derived from an EMBL/GenBank/DDBJ whole genome shotgun (WGS) entry which is preliminary data.</text>
</comment>
<dbReference type="AlphaFoldDB" id="A0A1F5XGG6"/>
<dbReference type="PANTHER" id="PTHR39166:SF1">
    <property type="entry name" value="BLL1166 PROTEIN"/>
    <property type="match status" value="1"/>
</dbReference>
<evidence type="ECO:0000313" key="1">
    <source>
        <dbReference type="EMBL" id="OGF87013.1"/>
    </source>
</evidence>
<evidence type="ECO:0000313" key="2">
    <source>
        <dbReference type="Proteomes" id="UP000177346"/>
    </source>
</evidence>
<dbReference type="Proteomes" id="UP000177346">
    <property type="component" value="Unassembled WGS sequence"/>
</dbReference>
<evidence type="ECO:0008006" key="3">
    <source>
        <dbReference type="Google" id="ProtNLM"/>
    </source>
</evidence>
<dbReference type="EMBL" id="MFIF01000009">
    <property type="protein sequence ID" value="OGF87013.1"/>
    <property type="molecule type" value="Genomic_DNA"/>
</dbReference>
<protein>
    <recommendedName>
        <fullName evidence="3">Nitrate reductase</fullName>
    </recommendedName>
</protein>
<proteinExistence type="predicted"/>
<reference evidence="1 2" key="1">
    <citation type="journal article" date="2016" name="Nat. Commun.">
        <title>Thousands of microbial genomes shed light on interconnected biogeochemical processes in an aquifer system.</title>
        <authorList>
            <person name="Anantharaman K."/>
            <person name="Brown C.T."/>
            <person name="Hug L.A."/>
            <person name="Sharon I."/>
            <person name="Castelle C.J."/>
            <person name="Probst A.J."/>
            <person name="Thomas B.C."/>
            <person name="Singh A."/>
            <person name="Wilkins M.J."/>
            <person name="Karaoz U."/>
            <person name="Brodie E.L."/>
            <person name="Williams K.H."/>
            <person name="Hubbard S.S."/>
            <person name="Banfield J.F."/>
        </authorList>
    </citation>
    <scope>NUCLEOTIDE SEQUENCE [LARGE SCALE GENOMIC DNA]</scope>
</reference>
<dbReference type="PANTHER" id="PTHR39166">
    <property type="entry name" value="BLL1166 PROTEIN"/>
    <property type="match status" value="1"/>
</dbReference>
<accession>A0A1F5XGG6</accession>
<name>A0A1F5XGG6_9BACT</name>